<proteinExistence type="predicted"/>
<dbReference type="PANTHER" id="PTHR33186:SF15">
    <property type="entry name" value="OS06G0249850 PROTEIN"/>
    <property type="match status" value="1"/>
</dbReference>
<comment type="caution">
    <text evidence="1">The sequence shown here is derived from an EMBL/GenBank/DDBJ whole genome shotgun (WGS) entry which is preliminary data.</text>
</comment>
<dbReference type="PANTHER" id="PTHR33186">
    <property type="entry name" value="OS10G0136150 PROTEIN-RELATED"/>
    <property type="match status" value="1"/>
</dbReference>
<gene>
    <name evidence="1" type="primary">gb12083</name>
    <name evidence="1" type="ORF">PR202_gb12083</name>
</gene>
<name>A0AAV5EQH5_ELECO</name>
<evidence type="ECO:0000313" key="2">
    <source>
        <dbReference type="Proteomes" id="UP001054889"/>
    </source>
</evidence>
<reference evidence="1" key="2">
    <citation type="submission" date="2021-12" db="EMBL/GenBank/DDBJ databases">
        <title>Resequencing data analysis of finger millet.</title>
        <authorList>
            <person name="Hatakeyama M."/>
            <person name="Aluri S."/>
            <person name="Balachadran M.T."/>
            <person name="Sivarajan S.R."/>
            <person name="Poveda L."/>
            <person name="Shimizu-Inatsugi R."/>
            <person name="Schlapbach R."/>
            <person name="Sreeman S.M."/>
            <person name="Shimizu K.K."/>
        </authorList>
    </citation>
    <scope>NUCLEOTIDE SEQUENCE</scope>
</reference>
<evidence type="ECO:0000313" key="1">
    <source>
        <dbReference type="EMBL" id="GJN24346.1"/>
    </source>
</evidence>
<sequence length="133" mass="14717">MSGIVLPSGVDARKFVLTTSEDERLGFAVVEGSELHLWSKEAGSRNGWTQSRVFNLRTLLPVDVHLTTSPRVVGFADGVGVIILWAADGFFTFNPKSGEVMKIEDNREKGTTTVCNVVPYRSFYAPQWGYNFA</sequence>
<dbReference type="AlphaFoldDB" id="A0AAV5EQH5"/>
<reference evidence="1" key="1">
    <citation type="journal article" date="2018" name="DNA Res.">
        <title>Multiple hybrid de novo genome assembly of finger millet, an orphan allotetraploid crop.</title>
        <authorList>
            <person name="Hatakeyama M."/>
            <person name="Aluri S."/>
            <person name="Balachadran M.T."/>
            <person name="Sivarajan S.R."/>
            <person name="Patrignani A."/>
            <person name="Gruter S."/>
            <person name="Poveda L."/>
            <person name="Shimizu-Inatsugi R."/>
            <person name="Baeten J."/>
            <person name="Francoijs K.J."/>
            <person name="Nataraja K.N."/>
            <person name="Reddy Y.A.N."/>
            <person name="Phadnis S."/>
            <person name="Ravikumar R.L."/>
            <person name="Schlapbach R."/>
            <person name="Sreeman S.M."/>
            <person name="Shimizu K.K."/>
        </authorList>
    </citation>
    <scope>NUCLEOTIDE SEQUENCE</scope>
</reference>
<keyword evidence="2" id="KW-1185">Reference proteome</keyword>
<protein>
    <submittedName>
        <fullName evidence="1">Uncharacterized protein</fullName>
    </submittedName>
</protein>
<organism evidence="1 2">
    <name type="scientific">Eleusine coracana subsp. coracana</name>
    <dbReference type="NCBI Taxonomy" id="191504"/>
    <lineage>
        <taxon>Eukaryota</taxon>
        <taxon>Viridiplantae</taxon>
        <taxon>Streptophyta</taxon>
        <taxon>Embryophyta</taxon>
        <taxon>Tracheophyta</taxon>
        <taxon>Spermatophyta</taxon>
        <taxon>Magnoliopsida</taxon>
        <taxon>Liliopsida</taxon>
        <taxon>Poales</taxon>
        <taxon>Poaceae</taxon>
        <taxon>PACMAD clade</taxon>
        <taxon>Chloridoideae</taxon>
        <taxon>Cynodonteae</taxon>
        <taxon>Eleusininae</taxon>
        <taxon>Eleusine</taxon>
    </lineage>
</organism>
<dbReference type="Proteomes" id="UP001054889">
    <property type="component" value="Unassembled WGS sequence"/>
</dbReference>
<dbReference type="EMBL" id="BQKI01000077">
    <property type="protein sequence ID" value="GJN24346.1"/>
    <property type="molecule type" value="Genomic_DNA"/>
</dbReference>
<accession>A0AAV5EQH5</accession>